<dbReference type="Proteomes" id="UP000521943">
    <property type="component" value="Unassembled WGS sequence"/>
</dbReference>
<organism evidence="1 2">
    <name type="scientific">Ephemerocybe angulata</name>
    <dbReference type="NCBI Taxonomy" id="980116"/>
    <lineage>
        <taxon>Eukaryota</taxon>
        <taxon>Fungi</taxon>
        <taxon>Dikarya</taxon>
        <taxon>Basidiomycota</taxon>
        <taxon>Agaricomycotina</taxon>
        <taxon>Agaricomycetes</taxon>
        <taxon>Agaricomycetidae</taxon>
        <taxon>Agaricales</taxon>
        <taxon>Agaricineae</taxon>
        <taxon>Psathyrellaceae</taxon>
        <taxon>Ephemerocybe</taxon>
    </lineage>
</organism>
<proteinExistence type="predicted"/>
<name>A0A8H6HAX6_9AGAR</name>
<comment type="caution">
    <text evidence="1">The sequence shown here is derived from an EMBL/GenBank/DDBJ whole genome shotgun (WGS) entry which is preliminary data.</text>
</comment>
<evidence type="ECO:0000313" key="1">
    <source>
        <dbReference type="EMBL" id="KAF6742767.1"/>
    </source>
</evidence>
<dbReference type="OrthoDB" id="2205812at2759"/>
<gene>
    <name evidence="1" type="ORF">DFP72DRAFT_755827</name>
</gene>
<protein>
    <recommendedName>
        <fullName evidence="3">Reverse transcriptase domain-containing protein</fullName>
    </recommendedName>
</protein>
<keyword evidence="2" id="KW-1185">Reference proteome</keyword>
<dbReference type="AlphaFoldDB" id="A0A8H6HAX6"/>
<feature type="non-terminal residue" evidence="1">
    <location>
        <position position="1"/>
    </location>
</feature>
<sequence length="313" mass="35005">IRTSGLGGIQFEGVPEAILSNLFADDTTVFLGKGDDIRILLNVLDKWCAVSGAKFNIPKTVLIPLGDAEYRAQLRTTRLLSPESEAQIPDNIHIAGEHEPVRILGAFFGYGLTETDIWAPVVSKAKATTSRWAQGRPTIRGLTLGNNTMLGGYTQYLTRVQGMPEATLRLFEKMADDLIHAKQGEEKTNTIGVDTLRSDIEAGGLRALNMRARNEAIELMKLRIFLLPPELRPRWCEVAERILAENAVLKFANQIGSNFMINPLTQSWRVNLDSQTLPASLKRMMRTALKYGAKLVPFGINQTIRKRMPYWFH</sequence>
<evidence type="ECO:0008006" key="3">
    <source>
        <dbReference type="Google" id="ProtNLM"/>
    </source>
</evidence>
<accession>A0A8H6HAX6</accession>
<feature type="non-terminal residue" evidence="1">
    <location>
        <position position="313"/>
    </location>
</feature>
<reference evidence="1 2" key="1">
    <citation type="submission" date="2020-07" db="EMBL/GenBank/DDBJ databases">
        <title>Comparative genomics of pyrophilous fungi reveals a link between fire events and developmental genes.</title>
        <authorList>
            <consortium name="DOE Joint Genome Institute"/>
            <person name="Steindorff A.S."/>
            <person name="Carver A."/>
            <person name="Calhoun S."/>
            <person name="Stillman K."/>
            <person name="Liu H."/>
            <person name="Lipzen A."/>
            <person name="Pangilinan J."/>
            <person name="Labutti K."/>
            <person name="Bruns T.D."/>
            <person name="Grigoriev I.V."/>
        </authorList>
    </citation>
    <scope>NUCLEOTIDE SEQUENCE [LARGE SCALE GENOMIC DNA]</scope>
    <source>
        <strain evidence="1 2">CBS 144469</strain>
    </source>
</reference>
<evidence type="ECO:0000313" key="2">
    <source>
        <dbReference type="Proteomes" id="UP000521943"/>
    </source>
</evidence>
<dbReference type="EMBL" id="JACGCI010000169">
    <property type="protein sequence ID" value="KAF6742767.1"/>
    <property type="molecule type" value="Genomic_DNA"/>
</dbReference>